<keyword evidence="3" id="KW-1185">Reference proteome</keyword>
<reference evidence="1 3" key="1">
    <citation type="submission" date="2019-06" db="EMBL/GenBank/DDBJ databases">
        <title>Sequencing the genomes of 1000 actinobacteria strains.</title>
        <authorList>
            <person name="Klenk H.-P."/>
        </authorList>
    </citation>
    <scope>NUCLEOTIDE SEQUENCE [LARGE SCALE GENOMIC DNA]</scope>
    <source>
        <strain evidence="1 3">DSM 102131</strain>
    </source>
</reference>
<sequence>MSVTQVFSSMDRGLGCVVMNEPLGSGVLRHQPLHDGFVPAHGPQQGFAEAIDRHIEEHFGPVEFVYHEIARTWSACMSMSWHRPRNAPIGR</sequence>
<dbReference type="Proteomes" id="UP000319927">
    <property type="component" value="Unassembled WGS sequence"/>
</dbReference>
<dbReference type="EMBL" id="VIXA01000001">
    <property type="protein sequence ID" value="TWG28339.1"/>
    <property type="molecule type" value="Genomic_DNA"/>
</dbReference>
<evidence type="ECO:0000313" key="1">
    <source>
        <dbReference type="EMBL" id="TWG28058.1"/>
    </source>
</evidence>
<proteinExistence type="predicted"/>
<evidence type="ECO:0000313" key="3">
    <source>
        <dbReference type="Proteomes" id="UP000319927"/>
    </source>
</evidence>
<protein>
    <submittedName>
        <fullName evidence="1">Uncharacterized protein</fullName>
    </submittedName>
</protein>
<accession>A0A561WW21</accession>
<organism evidence="1 3">
    <name type="scientific">Micromonospora palomenae</name>
    <dbReference type="NCBI Taxonomy" id="1461247"/>
    <lineage>
        <taxon>Bacteria</taxon>
        <taxon>Bacillati</taxon>
        <taxon>Actinomycetota</taxon>
        <taxon>Actinomycetes</taxon>
        <taxon>Micromonosporales</taxon>
        <taxon>Micromonosporaceae</taxon>
        <taxon>Micromonospora</taxon>
    </lineage>
</organism>
<dbReference type="AlphaFoldDB" id="A0A561WW21"/>
<comment type="caution">
    <text evidence="1">The sequence shown here is derived from an EMBL/GenBank/DDBJ whole genome shotgun (WGS) entry which is preliminary data.</text>
</comment>
<name>A0A561WW21_9ACTN</name>
<dbReference type="EMBL" id="VIXA01000001">
    <property type="protein sequence ID" value="TWG28058.1"/>
    <property type="molecule type" value="Genomic_DNA"/>
</dbReference>
<gene>
    <name evidence="1" type="ORF">FHX75_111209</name>
    <name evidence="2" type="ORF">FHX75_111491</name>
</gene>
<evidence type="ECO:0000313" key="2">
    <source>
        <dbReference type="EMBL" id="TWG28339.1"/>
    </source>
</evidence>